<gene>
    <name evidence="2" type="ORF">AF332_20765</name>
</gene>
<reference evidence="3" key="1">
    <citation type="submission" date="2015-07" db="EMBL/GenBank/DDBJ databases">
        <title>Fjat-10036 dsm4.</title>
        <authorList>
            <person name="Liu B."/>
            <person name="Wang J."/>
            <person name="Zhu Y."/>
            <person name="Liu G."/>
            <person name="Chen Q."/>
            <person name="Chen Z."/>
            <person name="Lan J."/>
            <person name="Che J."/>
            <person name="Ge C."/>
            <person name="Shi H."/>
            <person name="Pan Z."/>
            <person name="Liu X."/>
        </authorList>
    </citation>
    <scope>NUCLEOTIDE SEQUENCE [LARGE SCALE GENOMIC DNA]</scope>
    <source>
        <strain evidence="3">DSM 4</strain>
    </source>
</reference>
<keyword evidence="3" id="KW-1185">Reference proteome</keyword>
<evidence type="ECO:0000256" key="1">
    <source>
        <dbReference type="SAM" id="Coils"/>
    </source>
</evidence>
<proteinExistence type="predicted"/>
<comment type="caution">
    <text evidence="2">The sequence shown here is derived from an EMBL/GenBank/DDBJ whole genome shotgun (WGS) entry which is preliminary data.</text>
</comment>
<dbReference type="AlphaFoldDB" id="A0A0M0GGF2"/>
<dbReference type="OrthoDB" id="9955789at2"/>
<sequence>MKTEMLINQQLEIIQEAIEAGADIRVCFHRIPSLKEGKKIIERMSALTGASVESSECSLSLNTFETPLDCTVFYKLSLEEQKEKLLQELNRMNAELAKGDETIEQAN</sequence>
<dbReference type="EMBL" id="LGUF01000007">
    <property type="protein sequence ID" value="KON88980.1"/>
    <property type="molecule type" value="Genomic_DNA"/>
</dbReference>
<evidence type="ECO:0000313" key="3">
    <source>
        <dbReference type="Proteomes" id="UP000037109"/>
    </source>
</evidence>
<dbReference type="STRING" id="1459.AF332_20765"/>
<dbReference type="RefSeq" id="WP_053436369.1">
    <property type="nucleotide sequence ID" value="NZ_LGUF01000007.1"/>
</dbReference>
<organism evidence="2 3">
    <name type="scientific">Sporosarcina globispora</name>
    <name type="common">Bacillus globisporus</name>
    <dbReference type="NCBI Taxonomy" id="1459"/>
    <lineage>
        <taxon>Bacteria</taxon>
        <taxon>Bacillati</taxon>
        <taxon>Bacillota</taxon>
        <taxon>Bacilli</taxon>
        <taxon>Bacillales</taxon>
        <taxon>Caryophanaceae</taxon>
        <taxon>Sporosarcina</taxon>
    </lineage>
</organism>
<dbReference type="PATRIC" id="fig|1459.3.peg.4587"/>
<name>A0A0M0GGF2_SPOGL</name>
<dbReference type="Proteomes" id="UP000037109">
    <property type="component" value="Unassembled WGS sequence"/>
</dbReference>
<keyword evidence="1" id="KW-0175">Coiled coil</keyword>
<feature type="coiled-coil region" evidence="1">
    <location>
        <begin position="75"/>
        <end position="102"/>
    </location>
</feature>
<accession>A0A0M0GGF2</accession>
<evidence type="ECO:0000313" key="2">
    <source>
        <dbReference type="EMBL" id="KON88980.1"/>
    </source>
</evidence>
<protein>
    <submittedName>
        <fullName evidence="2">Uncharacterized protein</fullName>
    </submittedName>
</protein>